<reference evidence="1" key="1">
    <citation type="submission" date="2023-03" db="EMBL/GenBank/DDBJ databases">
        <authorList>
            <person name="Steffen K."/>
            <person name="Cardenas P."/>
        </authorList>
    </citation>
    <scope>NUCLEOTIDE SEQUENCE</scope>
</reference>
<name>A0AA35WDP2_GEOBA</name>
<evidence type="ECO:0000313" key="1">
    <source>
        <dbReference type="EMBL" id="CAI8016779.1"/>
    </source>
</evidence>
<dbReference type="EMBL" id="CASHTH010001562">
    <property type="protein sequence ID" value="CAI8016779.1"/>
    <property type="molecule type" value="Genomic_DNA"/>
</dbReference>
<sequence>MQWHRALLEAMGRWIPAEEWHGDRRYKYMVGGEAFDWLLLAERLCGEVSEFIPQRELEHLLFHGFFPEPMIDEEFRDLLGVSKYRAYLNFHYGVVLEEALQLAAEEYARKRHLSLGYSDSEELMEEAFRHLYTQTRTDLLAEFRAEARLGNRRGMNLSDLKEFTYWLHKRRVNYWDPARVAYDTRLAILRLAALRESAYTATSAE</sequence>
<organism evidence="1 2">
    <name type="scientific">Geodia barretti</name>
    <name type="common">Barrett's horny sponge</name>
    <dbReference type="NCBI Taxonomy" id="519541"/>
    <lineage>
        <taxon>Eukaryota</taxon>
        <taxon>Metazoa</taxon>
        <taxon>Porifera</taxon>
        <taxon>Demospongiae</taxon>
        <taxon>Heteroscleromorpha</taxon>
        <taxon>Tetractinellida</taxon>
        <taxon>Astrophorina</taxon>
        <taxon>Geodiidae</taxon>
        <taxon>Geodia</taxon>
    </lineage>
</organism>
<gene>
    <name evidence="1" type="ORF">GBAR_LOCUS10274</name>
</gene>
<accession>A0AA35WDP2</accession>
<protein>
    <submittedName>
        <fullName evidence="1">Uncharacterized protein</fullName>
    </submittedName>
</protein>
<evidence type="ECO:0000313" key="2">
    <source>
        <dbReference type="Proteomes" id="UP001174909"/>
    </source>
</evidence>
<keyword evidence="2" id="KW-1185">Reference proteome</keyword>
<proteinExistence type="predicted"/>
<comment type="caution">
    <text evidence="1">The sequence shown here is derived from an EMBL/GenBank/DDBJ whole genome shotgun (WGS) entry which is preliminary data.</text>
</comment>
<dbReference type="AlphaFoldDB" id="A0AA35WDP2"/>
<dbReference type="Proteomes" id="UP001174909">
    <property type="component" value="Unassembled WGS sequence"/>
</dbReference>